<dbReference type="InterPro" id="IPR036013">
    <property type="entry name" value="Band_7/SPFH_dom_sf"/>
</dbReference>
<feature type="domain" description="Band 7" evidence="3">
    <location>
        <begin position="170"/>
        <end position="329"/>
    </location>
</feature>
<dbReference type="SMART" id="SM00244">
    <property type="entry name" value="PHB"/>
    <property type="match status" value="1"/>
</dbReference>
<dbReference type="PANTHER" id="PTHR10264">
    <property type="entry name" value="BAND 7 PROTEIN-RELATED"/>
    <property type="match status" value="1"/>
</dbReference>
<dbReference type="EMBL" id="AONC01000072">
    <property type="protein sequence ID" value="EXJ13339.1"/>
    <property type="molecule type" value="Genomic_DNA"/>
</dbReference>
<dbReference type="PATRIC" id="fig|1249627.3.peg.3888"/>
<dbReference type="STRING" id="1249627.D779_3811"/>
<dbReference type="PANTHER" id="PTHR10264:SF83">
    <property type="entry name" value="BLL5629 PROTEIN"/>
    <property type="match status" value="1"/>
</dbReference>
<dbReference type="Gene3D" id="3.30.479.30">
    <property type="entry name" value="Band 7 domain"/>
    <property type="match status" value="1"/>
</dbReference>
<comment type="caution">
    <text evidence="4">The sequence shown here is derived from an EMBL/GenBank/DDBJ whole genome shotgun (WGS) entry which is preliminary data.</text>
</comment>
<evidence type="ECO:0000259" key="3">
    <source>
        <dbReference type="SMART" id="SM00244"/>
    </source>
</evidence>
<dbReference type="GO" id="GO:0005886">
    <property type="term" value="C:plasma membrane"/>
    <property type="evidence" value="ECO:0007669"/>
    <property type="project" value="InterPro"/>
</dbReference>
<evidence type="ECO:0000256" key="2">
    <source>
        <dbReference type="ARBA" id="ARBA00008164"/>
    </source>
</evidence>
<dbReference type="PRINTS" id="PR00721">
    <property type="entry name" value="STOMATIN"/>
</dbReference>
<dbReference type="OrthoDB" id="5501731at2"/>
<dbReference type="InterPro" id="IPR043202">
    <property type="entry name" value="Band-7_stomatin-like"/>
</dbReference>
<evidence type="ECO:0000256" key="1">
    <source>
        <dbReference type="ARBA" id="ARBA00004167"/>
    </source>
</evidence>
<evidence type="ECO:0000313" key="5">
    <source>
        <dbReference type="Proteomes" id="UP000019460"/>
    </source>
</evidence>
<dbReference type="CDD" id="cd13438">
    <property type="entry name" value="SPFH_eoslipins_u2"/>
    <property type="match status" value="1"/>
</dbReference>
<dbReference type="Proteomes" id="UP000019460">
    <property type="component" value="Unassembled WGS sequence"/>
</dbReference>
<accession>W9V216</accession>
<comment type="similarity">
    <text evidence="2">Belongs to the band 7/mec-2 family.</text>
</comment>
<dbReference type="AlphaFoldDB" id="W9V216"/>
<sequence length="406" mass="46225">MNMIGYKRQVVAQHERVLVLRNGVLDQVLGPGVYRWLDIVGSLEFETFDLTDPELAHPHAEVFRKESSTLWNLWVETVETGEHEAGLVYLDGQLTRLIPPMSRRFYWKGPVEVRVERIDLREGAAVGAEVMERIRRMRHRDGWTRAAAEYRAKARSAGSKLPVAEFLDNIIEEEIADHEMALLLLDGRLIGTLEPGVHAFWNFARNVQVELTDLRLQEIEVQGQEILTRDKVSLRINLSAQYRVVDPVRVRAGLPKHKDFLYREFQFGLRRAISDRTLDELLERKGTTEQEVLAAIRERAEPHGMAVETLGIRDVILPGDMKQILNQVVEAEKAAQANLIRRREETAATRSLLNTAKLMDQNPVLLRLKELEALERVTERVGSLTVFGGMESLLQGLVRIEAPKGG</sequence>
<keyword evidence="5" id="KW-1185">Reference proteome</keyword>
<dbReference type="Pfam" id="PF01145">
    <property type="entry name" value="Band_7"/>
    <property type="match status" value="1"/>
</dbReference>
<dbReference type="GO" id="GO:0006508">
    <property type="term" value="P:proteolysis"/>
    <property type="evidence" value="ECO:0007669"/>
    <property type="project" value="UniProtKB-KW"/>
</dbReference>
<dbReference type="GO" id="GO:0008233">
    <property type="term" value="F:peptidase activity"/>
    <property type="evidence" value="ECO:0007669"/>
    <property type="project" value="UniProtKB-KW"/>
</dbReference>
<dbReference type="eggNOG" id="COG0330">
    <property type="taxonomic scope" value="Bacteria"/>
</dbReference>
<protein>
    <submittedName>
        <fullName evidence="4">Putative stomatin/prohibitin-family membrane protease subunit</fullName>
    </submittedName>
</protein>
<dbReference type="InterPro" id="IPR001107">
    <property type="entry name" value="Band_7"/>
</dbReference>
<gene>
    <name evidence="4" type="ORF">D779_3811</name>
</gene>
<reference evidence="4 5" key="1">
    <citation type="submission" date="2012-11" db="EMBL/GenBank/DDBJ databases">
        <title>Genome assembly of Thiorhodococcus sp. AK35.</title>
        <authorList>
            <person name="Nupur N."/>
            <person name="Khatri I."/>
            <person name="Subramanian S."/>
            <person name="Pinnaka A."/>
        </authorList>
    </citation>
    <scope>NUCLEOTIDE SEQUENCE [LARGE SCALE GENOMIC DNA]</scope>
    <source>
        <strain evidence="4 5">AK35</strain>
    </source>
</reference>
<evidence type="ECO:0000313" key="4">
    <source>
        <dbReference type="EMBL" id="EXJ13339.1"/>
    </source>
</evidence>
<name>W9V216_9GAMM</name>
<keyword evidence="4" id="KW-0378">Hydrolase</keyword>
<organism evidence="4 5">
    <name type="scientific">Imhoffiella purpurea</name>
    <dbReference type="NCBI Taxonomy" id="1249627"/>
    <lineage>
        <taxon>Bacteria</taxon>
        <taxon>Pseudomonadati</taxon>
        <taxon>Pseudomonadota</taxon>
        <taxon>Gammaproteobacteria</taxon>
        <taxon>Chromatiales</taxon>
        <taxon>Chromatiaceae</taxon>
        <taxon>Imhoffiella</taxon>
    </lineage>
</organism>
<dbReference type="RefSeq" id="WP_052348283.1">
    <property type="nucleotide sequence ID" value="NZ_AONC01000072.1"/>
</dbReference>
<keyword evidence="4" id="KW-0645">Protease</keyword>
<proteinExistence type="inferred from homology"/>
<dbReference type="InterPro" id="IPR001972">
    <property type="entry name" value="Stomatin_HflK_fam"/>
</dbReference>
<comment type="subcellular location">
    <subcellularLocation>
        <location evidence="1">Membrane</location>
        <topology evidence="1">Single-pass membrane protein</topology>
    </subcellularLocation>
</comment>
<dbReference type="SUPFAM" id="SSF117892">
    <property type="entry name" value="Band 7/SPFH domain"/>
    <property type="match status" value="1"/>
</dbReference>